<gene>
    <name evidence="1" type="primary">Necator_chrV.g17780</name>
    <name evidence="1" type="ORF">RB195_012990</name>
</gene>
<proteinExistence type="predicted"/>
<evidence type="ECO:0000313" key="2">
    <source>
        <dbReference type="Proteomes" id="UP001303046"/>
    </source>
</evidence>
<reference evidence="1 2" key="1">
    <citation type="submission" date="2023-08" db="EMBL/GenBank/DDBJ databases">
        <title>A Necator americanus chromosomal reference genome.</title>
        <authorList>
            <person name="Ilik V."/>
            <person name="Petrzelkova K.J."/>
            <person name="Pardy F."/>
            <person name="Fuh T."/>
            <person name="Niatou-Singa F.S."/>
            <person name="Gouil Q."/>
            <person name="Baker L."/>
            <person name="Ritchie M.E."/>
            <person name="Jex A.R."/>
            <person name="Gazzola D."/>
            <person name="Li H."/>
            <person name="Toshio Fujiwara R."/>
            <person name="Zhan B."/>
            <person name="Aroian R.V."/>
            <person name="Pafco B."/>
            <person name="Schwarz E.M."/>
        </authorList>
    </citation>
    <scope>NUCLEOTIDE SEQUENCE [LARGE SCALE GENOMIC DNA]</scope>
    <source>
        <strain evidence="1 2">Aroian</strain>
        <tissue evidence="1">Whole animal</tissue>
    </source>
</reference>
<name>A0ABR1DTG1_NECAM</name>
<dbReference type="Proteomes" id="UP001303046">
    <property type="component" value="Unassembled WGS sequence"/>
</dbReference>
<sequence length="79" mass="8433">MSQPSVNTGQLVVLPTRMHLLLETAPPQSAQSAQTSNAATLQWLVWDSVASFAKRELVRCGKGVAEILTKNSGPGCVRV</sequence>
<accession>A0ABR1DTG1</accession>
<evidence type="ECO:0000313" key="1">
    <source>
        <dbReference type="EMBL" id="KAK6753733.1"/>
    </source>
</evidence>
<comment type="caution">
    <text evidence="1">The sequence shown here is derived from an EMBL/GenBank/DDBJ whole genome shotgun (WGS) entry which is preliminary data.</text>
</comment>
<dbReference type="EMBL" id="JAVFWL010000005">
    <property type="protein sequence ID" value="KAK6753733.1"/>
    <property type="molecule type" value="Genomic_DNA"/>
</dbReference>
<keyword evidence="2" id="KW-1185">Reference proteome</keyword>
<organism evidence="1 2">
    <name type="scientific">Necator americanus</name>
    <name type="common">Human hookworm</name>
    <dbReference type="NCBI Taxonomy" id="51031"/>
    <lineage>
        <taxon>Eukaryota</taxon>
        <taxon>Metazoa</taxon>
        <taxon>Ecdysozoa</taxon>
        <taxon>Nematoda</taxon>
        <taxon>Chromadorea</taxon>
        <taxon>Rhabditida</taxon>
        <taxon>Rhabditina</taxon>
        <taxon>Rhabditomorpha</taxon>
        <taxon>Strongyloidea</taxon>
        <taxon>Ancylostomatidae</taxon>
        <taxon>Bunostominae</taxon>
        <taxon>Necator</taxon>
    </lineage>
</organism>
<protein>
    <submittedName>
        <fullName evidence="1">Uncharacterized protein</fullName>
    </submittedName>
</protein>